<accession>A0A428YK01</accession>
<evidence type="ECO:0000259" key="4">
    <source>
        <dbReference type="PROSITE" id="PS50043"/>
    </source>
</evidence>
<dbReference type="Proteomes" id="UP000287547">
    <property type="component" value="Unassembled WGS sequence"/>
</dbReference>
<sequence length="129" mass="14594">MCTTMLLVLDNCEHLMDACKAFDLAYCEGNLQNPHERCDDERRNEVTATVAADHIDEPRNHRWSPLTAREQQTAILIAKGRTTREIAATLTIAQRTAEAHVERILTKLGLTSRTQIGVWATERTLPPDR</sequence>
<name>A0A428YK01_KIBAR</name>
<dbReference type="PRINTS" id="PR00038">
    <property type="entry name" value="HTHLUXR"/>
</dbReference>
<keyword evidence="1" id="KW-0805">Transcription regulation</keyword>
<proteinExistence type="predicted"/>
<dbReference type="PROSITE" id="PS50043">
    <property type="entry name" value="HTH_LUXR_2"/>
    <property type="match status" value="1"/>
</dbReference>
<evidence type="ECO:0000313" key="6">
    <source>
        <dbReference type="Proteomes" id="UP000287547"/>
    </source>
</evidence>
<dbReference type="InterPro" id="IPR016032">
    <property type="entry name" value="Sig_transdc_resp-reg_C-effctor"/>
</dbReference>
<evidence type="ECO:0000313" key="5">
    <source>
        <dbReference type="EMBL" id="RSM67890.1"/>
    </source>
</evidence>
<keyword evidence="2" id="KW-0238">DNA-binding</keyword>
<evidence type="ECO:0000256" key="1">
    <source>
        <dbReference type="ARBA" id="ARBA00023015"/>
    </source>
</evidence>
<dbReference type="SUPFAM" id="SSF46894">
    <property type="entry name" value="C-terminal effector domain of the bipartite response regulators"/>
    <property type="match status" value="1"/>
</dbReference>
<dbReference type="GO" id="GO:0006355">
    <property type="term" value="P:regulation of DNA-templated transcription"/>
    <property type="evidence" value="ECO:0007669"/>
    <property type="project" value="InterPro"/>
</dbReference>
<dbReference type="EMBL" id="QHKI01000078">
    <property type="protein sequence ID" value="RSM67890.1"/>
    <property type="molecule type" value="Genomic_DNA"/>
</dbReference>
<dbReference type="GO" id="GO:0003677">
    <property type="term" value="F:DNA binding"/>
    <property type="evidence" value="ECO:0007669"/>
    <property type="project" value="UniProtKB-KW"/>
</dbReference>
<dbReference type="InterPro" id="IPR000792">
    <property type="entry name" value="Tscrpt_reg_LuxR_C"/>
</dbReference>
<organism evidence="5 6">
    <name type="scientific">Kibdelosporangium aridum</name>
    <dbReference type="NCBI Taxonomy" id="2030"/>
    <lineage>
        <taxon>Bacteria</taxon>
        <taxon>Bacillati</taxon>
        <taxon>Actinomycetota</taxon>
        <taxon>Actinomycetes</taxon>
        <taxon>Pseudonocardiales</taxon>
        <taxon>Pseudonocardiaceae</taxon>
        <taxon>Kibdelosporangium</taxon>
    </lineage>
</organism>
<dbReference type="CDD" id="cd06170">
    <property type="entry name" value="LuxR_C_like"/>
    <property type="match status" value="1"/>
</dbReference>
<evidence type="ECO:0000256" key="3">
    <source>
        <dbReference type="ARBA" id="ARBA00023163"/>
    </source>
</evidence>
<keyword evidence="3" id="KW-0804">Transcription</keyword>
<evidence type="ECO:0000256" key="2">
    <source>
        <dbReference type="ARBA" id="ARBA00023125"/>
    </source>
</evidence>
<dbReference type="PANTHER" id="PTHR44688:SF16">
    <property type="entry name" value="DNA-BINDING TRANSCRIPTIONAL ACTIVATOR DEVR_DOSR"/>
    <property type="match status" value="1"/>
</dbReference>
<comment type="caution">
    <text evidence="5">The sequence shown here is derived from an EMBL/GenBank/DDBJ whole genome shotgun (WGS) entry which is preliminary data.</text>
</comment>
<dbReference type="AlphaFoldDB" id="A0A428YK01"/>
<dbReference type="Gene3D" id="1.10.10.10">
    <property type="entry name" value="Winged helix-like DNA-binding domain superfamily/Winged helix DNA-binding domain"/>
    <property type="match status" value="1"/>
</dbReference>
<dbReference type="Pfam" id="PF00196">
    <property type="entry name" value="GerE"/>
    <property type="match status" value="1"/>
</dbReference>
<dbReference type="SMART" id="SM00421">
    <property type="entry name" value="HTH_LUXR"/>
    <property type="match status" value="1"/>
</dbReference>
<dbReference type="OrthoDB" id="9808843at2"/>
<feature type="domain" description="HTH luxR-type" evidence="4">
    <location>
        <begin position="59"/>
        <end position="124"/>
    </location>
</feature>
<gene>
    <name evidence="5" type="ORF">DMH04_47825</name>
</gene>
<reference evidence="5 6" key="1">
    <citation type="submission" date="2018-05" db="EMBL/GenBank/DDBJ databases">
        <title>Evolution of GPA BGCs.</title>
        <authorList>
            <person name="Waglechner N."/>
            <person name="Wright G.D."/>
        </authorList>
    </citation>
    <scope>NUCLEOTIDE SEQUENCE [LARGE SCALE GENOMIC DNA]</scope>
    <source>
        <strain evidence="5 6">A82846</strain>
    </source>
</reference>
<protein>
    <submittedName>
        <fullName evidence="5">LuxR family transcriptional regulator</fullName>
    </submittedName>
</protein>
<dbReference type="PANTHER" id="PTHR44688">
    <property type="entry name" value="DNA-BINDING TRANSCRIPTIONAL ACTIVATOR DEVR_DOSR"/>
    <property type="match status" value="1"/>
</dbReference>
<dbReference type="InterPro" id="IPR036388">
    <property type="entry name" value="WH-like_DNA-bd_sf"/>
</dbReference>